<gene>
    <name evidence="4" type="ORF">B0J13DRAFT_432266</name>
</gene>
<keyword evidence="4" id="KW-0012">Acyltransferase</keyword>
<protein>
    <submittedName>
        <fullName evidence="4">Acyltransferase 3</fullName>
    </submittedName>
</protein>
<feature type="domain" description="Acyltransferase 3" evidence="3">
    <location>
        <begin position="334"/>
        <end position="593"/>
    </location>
</feature>
<dbReference type="Proteomes" id="UP000717696">
    <property type="component" value="Unassembled WGS sequence"/>
</dbReference>
<feature type="transmembrane region" description="Helical" evidence="2">
    <location>
        <begin position="572"/>
        <end position="592"/>
    </location>
</feature>
<dbReference type="AlphaFoldDB" id="A0A9P9FEL1"/>
<evidence type="ECO:0000256" key="1">
    <source>
        <dbReference type="SAM" id="MobiDB-lite"/>
    </source>
</evidence>
<dbReference type="PANTHER" id="PTHR23028:SF134">
    <property type="entry name" value="PUTATIVE (AFU_ORTHOLOGUE AFUA_4G08520)-RELATED"/>
    <property type="match status" value="1"/>
</dbReference>
<keyword evidence="2" id="KW-0812">Transmembrane</keyword>
<sequence length="617" mass="69550">MLSSLLGSGPHRPELLPRTDRDDVDAKMPASSTTAAAAAAAARSRDKIRCLDGLRGIACLIVFNYHFLWPWTPSIMLGYGALPPRAPEPYEAYSSLPIVCLLNRGRPMVAIFFAISGYVLARHILRAIHDRRIDLAYQKLASAVFRRVFRLYIPPTISMFCVAMLAQMGAFRSENDIFKGPDSHYINGTVTIAQLAVDGQCHNGSFPVAGADAIAEYMGLRSSIYLNTTGWAQTICLNASSERLSPSILYQIEDEYDALYANDTTAYNATTKAKKNKKKKKKHTPHAYLTDNRERSHQELPYVFKEYLHGANRTNSTNTTDPAWVQFGGSWEEHPFIHDNITYALQNFTRAYAEWANPFNFGHYHTRYDPHTFTIPMELRGSMVIYLFLLGTAALKLQWRLRFGVLFAAYSLLLGRWDMATFLGGTVMSEMDIVHSNDATQVLPPTADSVKGNKPGLRPSTRGSRLKRWLTTIVALYFLSYPDAGAEYTPGFVVLSYFVPKYYIPLSGWMFYQAMGAMMLLPCVLRSPTLRSLLEGRVAQYLGKISFSLYLVHGPVLHSLGFWIMPRLFDRVGQAAGFAIGWVVLLSITLYLSDWWYRKVDVWSTTVGRRIESHLLD</sequence>
<dbReference type="EMBL" id="JAGMUU010000002">
    <property type="protein sequence ID" value="KAH7160476.1"/>
    <property type="molecule type" value="Genomic_DNA"/>
</dbReference>
<accession>A0A9P9FEL1</accession>
<dbReference type="GO" id="GO:0016747">
    <property type="term" value="F:acyltransferase activity, transferring groups other than amino-acyl groups"/>
    <property type="evidence" value="ECO:0007669"/>
    <property type="project" value="InterPro"/>
</dbReference>
<feature type="transmembrane region" description="Helical" evidence="2">
    <location>
        <begin position="149"/>
        <end position="171"/>
    </location>
</feature>
<dbReference type="InterPro" id="IPR002656">
    <property type="entry name" value="Acyl_transf_3_dom"/>
</dbReference>
<keyword evidence="5" id="KW-1185">Reference proteome</keyword>
<evidence type="ECO:0000259" key="3">
    <source>
        <dbReference type="Pfam" id="PF01757"/>
    </source>
</evidence>
<evidence type="ECO:0000313" key="5">
    <source>
        <dbReference type="Proteomes" id="UP000717696"/>
    </source>
</evidence>
<feature type="region of interest" description="Disordered" evidence="1">
    <location>
        <begin position="1"/>
        <end position="27"/>
    </location>
</feature>
<dbReference type="PANTHER" id="PTHR23028">
    <property type="entry name" value="ACETYLTRANSFERASE"/>
    <property type="match status" value="1"/>
</dbReference>
<evidence type="ECO:0000313" key="4">
    <source>
        <dbReference type="EMBL" id="KAH7160476.1"/>
    </source>
</evidence>
<reference evidence="4" key="1">
    <citation type="journal article" date="2021" name="Nat. Commun.">
        <title>Genetic determinants of endophytism in the Arabidopsis root mycobiome.</title>
        <authorList>
            <person name="Mesny F."/>
            <person name="Miyauchi S."/>
            <person name="Thiergart T."/>
            <person name="Pickel B."/>
            <person name="Atanasova L."/>
            <person name="Karlsson M."/>
            <person name="Huettel B."/>
            <person name="Barry K.W."/>
            <person name="Haridas S."/>
            <person name="Chen C."/>
            <person name="Bauer D."/>
            <person name="Andreopoulos W."/>
            <person name="Pangilinan J."/>
            <person name="LaButti K."/>
            <person name="Riley R."/>
            <person name="Lipzen A."/>
            <person name="Clum A."/>
            <person name="Drula E."/>
            <person name="Henrissat B."/>
            <person name="Kohler A."/>
            <person name="Grigoriev I.V."/>
            <person name="Martin F.M."/>
            <person name="Hacquard S."/>
        </authorList>
    </citation>
    <scope>NUCLEOTIDE SEQUENCE</scope>
    <source>
        <strain evidence="4">MPI-CAGE-AT-0021</strain>
    </source>
</reference>
<dbReference type="InterPro" id="IPR050879">
    <property type="entry name" value="Acyltransferase_3"/>
</dbReference>
<organism evidence="4 5">
    <name type="scientific">Dactylonectria estremocensis</name>
    <dbReference type="NCBI Taxonomy" id="1079267"/>
    <lineage>
        <taxon>Eukaryota</taxon>
        <taxon>Fungi</taxon>
        <taxon>Dikarya</taxon>
        <taxon>Ascomycota</taxon>
        <taxon>Pezizomycotina</taxon>
        <taxon>Sordariomycetes</taxon>
        <taxon>Hypocreomycetidae</taxon>
        <taxon>Hypocreales</taxon>
        <taxon>Nectriaceae</taxon>
        <taxon>Dactylonectria</taxon>
    </lineage>
</organism>
<name>A0A9P9FEL1_9HYPO</name>
<keyword evidence="4" id="KW-0808">Transferase</keyword>
<comment type="caution">
    <text evidence="4">The sequence shown here is derived from an EMBL/GenBank/DDBJ whole genome shotgun (WGS) entry which is preliminary data.</text>
</comment>
<dbReference type="OrthoDB" id="5819582at2759"/>
<proteinExistence type="predicted"/>
<feature type="domain" description="Acyltransferase 3" evidence="3">
    <location>
        <begin position="50"/>
        <end position="171"/>
    </location>
</feature>
<feature type="transmembrane region" description="Helical" evidence="2">
    <location>
        <begin position="502"/>
        <end position="525"/>
    </location>
</feature>
<dbReference type="Pfam" id="PF01757">
    <property type="entry name" value="Acyl_transf_3"/>
    <property type="match status" value="2"/>
</dbReference>
<keyword evidence="2" id="KW-0472">Membrane</keyword>
<evidence type="ECO:0000256" key="2">
    <source>
        <dbReference type="SAM" id="Phobius"/>
    </source>
</evidence>
<keyword evidence="2" id="KW-1133">Transmembrane helix</keyword>
<feature type="transmembrane region" description="Helical" evidence="2">
    <location>
        <begin position="108"/>
        <end position="128"/>
    </location>
</feature>
<feature type="compositionally biased region" description="Basic and acidic residues" evidence="1">
    <location>
        <begin position="11"/>
        <end position="26"/>
    </location>
</feature>
<feature type="transmembrane region" description="Helical" evidence="2">
    <location>
        <begin position="545"/>
        <end position="566"/>
    </location>
</feature>